<dbReference type="InterPro" id="IPR016177">
    <property type="entry name" value="DNA-bd_dom_sf"/>
</dbReference>
<protein>
    <recommendedName>
        <fullName evidence="7">MBD domain-containing protein</fullName>
    </recommendedName>
</protein>
<feature type="compositionally biased region" description="Low complexity" evidence="6">
    <location>
        <begin position="283"/>
        <end position="294"/>
    </location>
</feature>
<keyword evidence="4" id="KW-0804">Transcription</keyword>
<evidence type="ECO:0000256" key="2">
    <source>
        <dbReference type="ARBA" id="ARBA00023015"/>
    </source>
</evidence>
<dbReference type="Gene3D" id="3.30.890.10">
    <property type="entry name" value="Methyl-cpg-binding Protein 2, Chain A"/>
    <property type="match status" value="3"/>
</dbReference>
<gene>
    <name evidence="8" type="ORF">PAHAL_9G178300</name>
</gene>
<feature type="region of interest" description="Disordered" evidence="6">
    <location>
        <begin position="267"/>
        <end position="342"/>
    </location>
</feature>
<feature type="domain" description="MBD" evidence="7">
    <location>
        <begin position="30"/>
        <end position="95"/>
    </location>
</feature>
<dbReference type="GO" id="GO:0003677">
    <property type="term" value="F:DNA binding"/>
    <property type="evidence" value="ECO:0007669"/>
    <property type="project" value="UniProtKB-KW"/>
</dbReference>
<proteinExistence type="predicted"/>
<accession>A0A2S3IKJ3</accession>
<evidence type="ECO:0000256" key="5">
    <source>
        <dbReference type="ARBA" id="ARBA00023242"/>
    </source>
</evidence>
<dbReference type="PANTHER" id="PTHR34067">
    <property type="entry name" value="OS04G0193200 PROTEIN"/>
    <property type="match status" value="1"/>
</dbReference>
<evidence type="ECO:0000256" key="6">
    <source>
        <dbReference type="SAM" id="MobiDB-lite"/>
    </source>
</evidence>
<evidence type="ECO:0000259" key="7">
    <source>
        <dbReference type="PROSITE" id="PS50982"/>
    </source>
</evidence>
<dbReference type="Proteomes" id="UP000243499">
    <property type="component" value="Chromosome 9"/>
</dbReference>
<evidence type="ECO:0000256" key="1">
    <source>
        <dbReference type="ARBA" id="ARBA00004123"/>
    </source>
</evidence>
<feature type="domain" description="MBD" evidence="7">
    <location>
        <begin position="170"/>
        <end position="252"/>
    </location>
</feature>
<name>A0A2S3IKJ3_9POAL</name>
<dbReference type="Pfam" id="PF01429">
    <property type="entry name" value="MBD"/>
    <property type="match status" value="1"/>
</dbReference>
<keyword evidence="3" id="KW-0238">DNA-binding</keyword>
<feature type="domain" description="MBD" evidence="7">
    <location>
        <begin position="96"/>
        <end position="168"/>
    </location>
</feature>
<keyword evidence="2" id="KW-0805">Transcription regulation</keyword>
<dbReference type="InterPro" id="IPR038945">
    <property type="entry name" value="MBD13-like"/>
</dbReference>
<feature type="compositionally biased region" description="Polar residues" evidence="6">
    <location>
        <begin position="313"/>
        <end position="322"/>
    </location>
</feature>
<evidence type="ECO:0000256" key="4">
    <source>
        <dbReference type="ARBA" id="ARBA00023163"/>
    </source>
</evidence>
<reference evidence="8" key="1">
    <citation type="submission" date="2018-04" db="EMBL/GenBank/DDBJ databases">
        <title>WGS assembly of Panicum hallii.</title>
        <authorList>
            <person name="Lovell J."/>
            <person name="Jenkins J."/>
            <person name="Lowry D."/>
            <person name="Mamidi S."/>
            <person name="Sreedasyam A."/>
            <person name="Weng X."/>
            <person name="Barry K."/>
            <person name="Bonette J."/>
            <person name="Campitelli B."/>
            <person name="Daum C."/>
            <person name="Gordon S."/>
            <person name="Gould B."/>
            <person name="Lipzen A."/>
            <person name="Macqueen A."/>
            <person name="Palacio-Mejia J."/>
            <person name="Plott C."/>
            <person name="Shakirov E."/>
            <person name="Shu S."/>
            <person name="Yoshinaga Y."/>
            <person name="Zane M."/>
            <person name="Rokhsar D."/>
            <person name="Grimwood J."/>
            <person name="Schmutz J."/>
            <person name="Juenger T."/>
        </authorList>
    </citation>
    <scope>NUCLEOTIDE SEQUENCE [LARGE SCALE GENOMIC DNA]</scope>
    <source>
        <strain evidence="8">FIL2</strain>
    </source>
</reference>
<dbReference type="GO" id="GO:0005634">
    <property type="term" value="C:nucleus"/>
    <property type="evidence" value="ECO:0007669"/>
    <property type="project" value="UniProtKB-SubCell"/>
</dbReference>
<organism evidence="8">
    <name type="scientific">Panicum hallii</name>
    <dbReference type="NCBI Taxonomy" id="206008"/>
    <lineage>
        <taxon>Eukaryota</taxon>
        <taxon>Viridiplantae</taxon>
        <taxon>Streptophyta</taxon>
        <taxon>Embryophyta</taxon>
        <taxon>Tracheophyta</taxon>
        <taxon>Spermatophyta</taxon>
        <taxon>Magnoliopsida</taxon>
        <taxon>Liliopsida</taxon>
        <taxon>Poales</taxon>
        <taxon>Poaceae</taxon>
        <taxon>PACMAD clade</taxon>
        <taxon>Panicoideae</taxon>
        <taxon>Panicodae</taxon>
        <taxon>Paniceae</taxon>
        <taxon>Panicinae</taxon>
        <taxon>Panicum</taxon>
        <taxon>Panicum sect. Panicum</taxon>
    </lineage>
</organism>
<comment type="subcellular location">
    <subcellularLocation>
        <location evidence="1">Nucleus</location>
    </subcellularLocation>
</comment>
<dbReference type="AlphaFoldDB" id="A0A2S3IKJ3"/>
<dbReference type="PANTHER" id="PTHR34067:SF25">
    <property type="entry name" value="OS04G0193200 PROTEIN"/>
    <property type="match status" value="1"/>
</dbReference>
<dbReference type="SUPFAM" id="SSF54171">
    <property type="entry name" value="DNA-binding domain"/>
    <property type="match status" value="3"/>
</dbReference>
<dbReference type="PROSITE" id="PS50982">
    <property type="entry name" value="MBD"/>
    <property type="match status" value="3"/>
</dbReference>
<dbReference type="EMBL" id="CM008054">
    <property type="protein sequence ID" value="PAN46340.1"/>
    <property type="molecule type" value="Genomic_DNA"/>
</dbReference>
<evidence type="ECO:0000313" key="8">
    <source>
        <dbReference type="EMBL" id="PAN46340.1"/>
    </source>
</evidence>
<dbReference type="InterPro" id="IPR001739">
    <property type="entry name" value="Methyl_CpG_DNA-bd"/>
</dbReference>
<dbReference type="Gramene" id="PAN46340">
    <property type="protein sequence ID" value="PAN46340"/>
    <property type="gene ID" value="PAHAL_9G178300"/>
</dbReference>
<sequence length="342" mass="39186">MNAKSMAVVPVKEEVNHQIVSNEEEEEEDIEALAEPPDWLPDGWIMEVYREEDGTINRYYTSPISDYTFNMKSEVLEYLFSQADERILESKESGAGNSFQKEHEWLPKGWVMEVRAGGEKMDKMYKFYVYPKTGVRLLSKHDVVLYINEEKVSKCDTNGQCNTSSNDNLLAIVEFHPSGLPKGWVKELVFRKTKEGLIRRDPYYTDSASSYTFRTLKSALCFVETGKVSKRAFIQRISVHDLYSFDNPADLHESLRSRLIISDARSSRSRGAPQIEYGQIMNSSQDGDTSGSDSPYEPEEENIRSRKAKGKEATNSRTTNRPTIRPPQLRIKEEVTDNQDAF</sequence>
<evidence type="ECO:0000256" key="3">
    <source>
        <dbReference type="ARBA" id="ARBA00023125"/>
    </source>
</evidence>
<keyword evidence="5" id="KW-0539">Nucleus</keyword>